<accession>A0ABP0XYR4</accession>
<reference evidence="7 8" key="1">
    <citation type="submission" date="2024-03" db="EMBL/GenBank/DDBJ databases">
        <authorList>
            <person name="Gkanogiannis A."/>
            <person name="Becerra Lopez-Lavalle L."/>
        </authorList>
    </citation>
    <scope>NUCLEOTIDE SEQUENCE [LARGE SCALE GENOMIC DNA]</scope>
</reference>
<evidence type="ECO:0000256" key="3">
    <source>
        <dbReference type="ARBA" id="ARBA00023125"/>
    </source>
</evidence>
<protein>
    <recommendedName>
        <fullName evidence="9">B3 domain-containing protein</fullName>
    </recommendedName>
</protein>
<feature type="compositionally biased region" description="Basic residues" evidence="6">
    <location>
        <begin position="46"/>
        <end position="62"/>
    </location>
</feature>
<dbReference type="SUPFAM" id="SSF101936">
    <property type="entry name" value="DNA-binding pseudobarrel domain"/>
    <property type="match status" value="1"/>
</dbReference>
<dbReference type="PANTHER" id="PTHR31541">
    <property type="entry name" value="B3 DOMAIN PLANT PROTEIN-RELATED"/>
    <property type="match status" value="1"/>
</dbReference>
<evidence type="ECO:0000256" key="6">
    <source>
        <dbReference type="SAM" id="MobiDB-lite"/>
    </source>
</evidence>
<keyword evidence="2" id="KW-0805">Transcription regulation</keyword>
<comment type="subcellular location">
    <subcellularLocation>
        <location evidence="1">Nucleus</location>
    </subcellularLocation>
</comment>
<evidence type="ECO:0000313" key="8">
    <source>
        <dbReference type="Proteomes" id="UP001642487"/>
    </source>
</evidence>
<sequence>MESDSDDVFKTLDLISLFSSNQSINGSSEVEMGENNNMVSKETNTKRKTSSCKSNRMPKKERRKEIVFSKTIEMSTALNDRIAELGGFDIRIVIQKKLQDTDMNKNHGRLSIPFKKLMNDFTTEGEKKLLSQEKKKDLKNKNGMKVLIIDPLLRNRFIGLKLWKIGSHDVYCLVTQWNSLVQQNSLEAGDYIQLWSFRSNNHVFMANRQNQILTSNLCFALVKLNISEGIFKFI</sequence>
<dbReference type="InterPro" id="IPR015300">
    <property type="entry name" value="DNA-bd_pseudobarrel_sf"/>
</dbReference>
<dbReference type="InterPro" id="IPR005508">
    <property type="entry name" value="At2g31720-like"/>
</dbReference>
<dbReference type="Pfam" id="PF03754">
    <property type="entry name" value="At2g31720-like"/>
    <property type="match status" value="1"/>
</dbReference>
<organism evidence="7 8">
    <name type="scientific">Citrullus colocynthis</name>
    <name type="common">colocynth</name>
    <dbReference type="NCBI Taxonomy" id="252529"/>
    <lineage>
        <taxon>Eukaryota</taxon>
        <taxon>Viridiplantae</taxon>
        <taxon>Streptophyta</taxon>
        <taxon>Embryophyta</taxon>
        <taxon>Tracheophyta</taxon>
        <taxon>Spermatophyta</taxon>
        <taxon>Magnoliopsida</taxon>
        <taxon>eudicotyledons</taxon>
        <taxon>Gunneridae</taxon>
        <taxon>Pentapetalae</taxon>
        <taxon>rosids</taxon>
        <taxon>fabids</taxon>
        <taxon>Cucurbitales</taxon>
        <taxon>Cucurbitaceae</taxon>
        <taxon>Benincaseae</taxon>
        <taxon>Citrullus</taxon>
    </lineage>
</organism>
<evidence type="ECO:0000313" key="7">
    <source>
        <dbReference type="EMBL" id="CAK9312655.1"/>
    </source>
</evidence>
<proteinExistence type="predicted"/>
<keyword evidence="4" id="KW-0804">Transcription</keyword>
<dbReference type="Gene3D" id="2.40.330.10">
    <property type="entry name" value="DNA-binding pseudobarrel domain"/>
    <property type="match status" value="1"/>
</dbReference>
<dbReference type="EMBL" id="OZ021745">
    <property type="protein sequence ID" value="CAK9312655.1"/>
    <property type="molecule type" value="Genomic_DNA"/>
</dbReference>
<evidence type="ECO:0000256" key="1">
    <source>
        <dbReference type="ARBA" id="ARBA00004123"/>
    </source>
</evidence>
<keyword evidence="5" id="KW-0539">Nucleus</keyword>
<dbReference type="PANTHER" id="PTHR31541:SF25">
    <property type="entry name" value="GAMMA-GLIADIN B"/>
    <property type="match status" value="1"/>
</dbReference>
<gene>
    <name evidence="7" type="ORF">CITCOLO1_LOCUS4351</name>
</gene>
<evidence type="ECO:0008006" key="9">
    <source>
        <dbReference type="Google" id="ProtNLM"/>
    </source>
</evidence>
<evidence type="ECO:0000256" key="5">
    <source>
        <dbReference type="ARBA" id="ARBA00023242"/>
    </source>
</evidence>
<evidence type="ECO:0000256" key="2">
    <source>
        <dbReference type="ARBA" id="ARBA00023015"/>
    </source>
</evidence>
<name>A0ABP0XYR4_9ROSI</name>
<feature type="region of interest" description="Disordered" evidence="6">
    <location>
        <begin position="39"/>
        <end position="62"/>
    </location>
</feature>
<keyword evidence="3" id="KW-0238">DNA-binding</keyword>
<dbReference type="Proteomes" id="UP001642487">
    <property type="component" value="Chromosome 11"/>
</dbReference>
<evidence type="ECO:0000256" key="4">
    <source>
        <dbReference type="ARBA" id="ARBA00023163"/>
    </source>
</evidence>
<keyword evidence="8" id="KW-1185">Reference proteome</keyword>